<dbReference type="EMBL" id="LFMI01000859">
    <property type="protein sequence ID" value="OTA08507.1"/>
    <property type="molecule type" value="Genomic_DNA"/>
</dbReference>
<feature type="compositionally biased region" description="Basic and acidic residues" evidence="1">
    <location>
        <begin position="120"/>
        <end position="129"/>
    </location>
</feature>
<dbReference type="AlphaFoldDB" id="A0A2H2ZMF7"/>
<feature type="region of interest" description="Disordered" evidence="1">
    <location>
        <begin position="1"/>
        <end position="129"/>
    </location>
</feature>
<evidence type="ECO:0000313" key="2">
    <source>
        <dbReference type="EMBL" id="OTA08507.1"/>
    </source>
</evidence>
<sequence length="129" mass="14516">MSSTLHLRTLTPRSLIRTTQAPSLNRPLHQTIPRLTPAVKQESDKPPSEETQKKSKKGSVPQPKISNLSMPGVNKSEELTKEQKEEVRKHNEDFDKNFGHGGQTAPDDKVDKNFWQGNQEGHEGEGRKP</sequence>
<evidence type="ECO:0000256" key="1">
    <source>
        <dbReference type="SAM" id="MobiDB-lite"/>
    </source>
</evidence>
<dbReference type="Proteomes" id="UP000219286">
    <property type="component" value="Unassembled WGS sequence"/>
</dbReference>
<proteinExistence type="predicted"/>
<name>A0A2H2ZMF7_TRIPA</name>
<feature type="compositionally biased region" description="Basic and acidic residues" evidence="1">
    <location>
        <begin position="41"/>
        <end position="53"/>
    </location>
</feature>
<gene>
    <name evidence="2" type="ORF">A9Z42_0002170</name>
</gene>
<feature type="compositionally biased region" description="Basic and acidic residues" evidence="1">
    <location>
        <begin position="75"/>
        <end position="98"/>
    </location>
</feature>
<reference evidence="2 3" key="1">
    <citation type="journal article" date="2015" name="Genome Announc.">
        <title>Genome sequence and annotation of Trichoderma parareesei, the ancestor of the cellulase producer Trichoderma reesei.</title>
        <authorList>
            <person name="Yang D."/>
            <person name="Pomraning K."/>
            <person name="Kopchinskiy A."/>
            <person name="Karimi Aghcheh R."/>
            <person name="Atanasova L."/>
            <person name="Chenthamara K."/>
            <person name="Baker S.E."/>
            <person name="Zhang R."/>
            <person name="Shen Q."/>
            <person name="Freitag M."/>
            <person name="Kubicek C.P."/>
            <person name="Druzhinina I.S."/>
        </authorList>
    </citation>
    <scope>NUCLEOTIDE SEQUENCE [LARGE SCALE GENOMIC DNA]</scope>
    <source>
        <strain evidence="2 3">CBS 125925</strain>
    </source>
</reference>
<organism evidence="2 3">
    <name type="scientific">Trichoderma parareesei</name>
    <name type="common">Filamentous fungus</name>
    <dbReference type="NCBI Taxonomy" id="858221"/>
    <lineage>
        <taxon>Eukaryota</taxon>
        <taxon>Fungi</taxon>
        <taxon>Dikarya</taxon>
        <taxon>Ascomycota</taxon>
        <taxon>Pezizomycotina</taxon>
        <taxon>Sordariomycetes</taxon>
        <taxon>Hypocreomycetidae</taxon>
        <taxon>Hypocreales</taxon>
        <taxon>Hypocreaceae</taxon>
        <taxon>Trichoderma</taxon>
    </lineage>
</organism>
<accession>A0A2H2ZMF7</accession>
<evidence type="ECO:0000313" key="3">
    <source>
        <dbReference type="Proteomes" id="UP000219286"/>
    </source>
</evidence>
<keyword evidence="3" id="KW-1185">Reference proteome</keyword>
<comment type="caution">
    <text evidence="2">The sequence shown here is derived from an EMBL/GenBank/DDBJ whole genome shotgun (WGS) entry which is preliminary data.</text>
</comment>
<dbReference type="OrthoDB" id="5334244at2759"/>
<protein>
    <submittedName>
        <fullName evidence="2">Uncharacterized protein</fullName>
    </submittedName>
</protein>